<feature type="region of interest" description="Disordered" evidence="6">
    <location>
        <begin position="1688"/>
        <end position="1710"/>
    </location>
</feature>
<dbReference type="GO" id="GO:0000978">
    <property type="term" value="F:RNA polymerase II cis-regulatory region sequence-specific DNA binding"/>
    <property type="evidence" value="ECO:0007669"/>
    <property type="project" value="InterPro"/>
</dbReference>
<dbReference type="SMART" id="SM00425">
    <property type="entry name" value="TBOX"/>
    <property type="match status" value="1"/>
</dbReference>
<feature type="compositionally biased region" description="Acidic residues" evidence="6">
    <location>
        <begin position="1331"/>
        <end position="1358"/>
    </location>
</feature>
<evidence type="ECO:0000256" key="5">
    <source>
        <dbReference type="PROSITE-ProRule" id="PRU00201"/>
    </source>
</evidence>
<feature type="compositionally biased region" description="Polar residues" evidence="6">
    <location>
        <begin position="2463"/>
        <end position="2481"/>
    </location>
</feature>
<feature type="compositionally biased region" description="Polar residues" evidence="6">
    <location>
        <begin position="509"/>
        <end position="532"/>
    </location>
</feature>
<dbReference type="GO" id="GO:0045893">
    <property type="term" value="P:positive regulation of DNA-templated transcription"/>
    <property type="evidence" value="ECO:0007669"/>
    <property type="project" value="InterPro"/>
</dbReference>
<feature type="compositionally biased region" description="Low complexity" evidence="6">
    <location>
        <begin position="1516"/>
        <end position="1538"/>
    </location>
</feature>
<evidence type="ECO:0000256" key="3">
    <source>
        <dbReference type="ARBA" id="ARBA00023163"/>
    </source>
</evidence>
<feature type="compositionally biased region" description="Basic and acidic residues" evidence="6">
    <location>
        <begin position="2174"/>
        <end position="2190"/>
    </location>
</feature>
<evidence type="ECO:0000259" key="8">
    <source>
        <dbReference type="PROSITE" id="PS50888"/>
    </source>
</evidence>
<dbReference type="GO" id="GO:0000785">
    <property type="term" value="C:chromatin"/>
    <property type="evidence" value="ECO:0007669"/>
    <property type="project" value="TreeGrafter"/>
</dbReference>
<dbReference type="InterPro" id="IPR008967">
    <property type="entry name" value="p53-like_TF_DNA-bd_sf"/>
</dbReference>
<feature type="compositionally biased region" description="Low complexity" evidence="6">
    <location>
        <begin position="135"/>
        <end position="153"/>
    </location>
</feature>
<dbReference type="PANTHER" id="PTHR11267">
    <property type="entry name" value="T-BOX PROTEIN-RELATED"/>
    <property type="match status" value="1"/>
</dbReference>
<dbReference type="GO" id="GO:0046983">
    <property type="term" value="F:protein dimerization activity"/>
    <property type="evidence" value="ECO:0007669"/>
    <property type="project" value="InterPro"/>
</dbReference>
<feature type="compositionally biased region" description="Basic and acidic residues" evidence="6">
    <location>
        <begin position="1946"/>
        <end position="1962"/>
    </location>
</feature>
<evidence type="ECO:0000256" key="6">
    <source>
        <dbReference type="SAM" id="MobiDB-lite"/>
    </source>
</evidence>
<dbReference type="InterPro" id="IPR032060">
    <property type="entry name" value="MGA_dom"/>
</dbReference>
<feature type="region of interest" description="Disordered" evidence="6">
    <location>
        <begin position="1242"/>
        <end position="1262"/>
    </location>
</feature>
<sequence length="2668" mass="286027">MEESVEDSAITTSVTTSIPFDSVTMEPGLANEDGVEDQAVAMTDKDASLTSIAMTSSTDTITNTEVNLAMASSIHSDVNLAITLSTDAITNKEASGTIAVPIDSGINSDAKPANPPIASASLSAAATVTNTGANPALPSPFSSSAASGPAPGGLQPEEGGLSAISSCGSVGVTLENSNVWREFHCCGTEMILTKQGRRMFPYCRYRLMGLEPTRRYCLVLSITPVDTYRHRWNLKEWEPSGPGEPHTQASCRLFPHQDSSALGKVWMASLVSFYKLKLTNHCLDQEGHVLLHSMHRYRPSLHVIPVADGDDLGFDPKLLDLQLLGPEVMTFTFPQTEFYAVTSYQNTRITQLKIDYNPFAKGFREDSGSPRLAKPRPEHPHAGKGDIRSPGRSSVRSNGGEGTEHIVTVNDVVADISMKKRSLPTTHPVGAEVSGKLRKVAPGTADSDANQTNVSASEEGIDLDYSDSDHVFHRQYLRAQLALPSGASRPENSPGAGGERLGAGMDPSIQASLTANPQNTSQSTVLHTNSCSKPLKPSTVEPMESEVPPSQKVPLVEPTMTAPISLTETQEDKAASLTPKTSKPQKIAPKPSPTPSPLTPTASPFAVPKPWKKGRKPGGNRWGSVGKVSKGTKAATAAVTATSSPIPVAMQPELDDVEGLLFVSFTSKEALGVHVEDMPSNNTSPVTQEQPEKTVLESVEEKIAGLQTILLQDLNTLKYRQVIHPVLQEVGLKLSSLDPGLAIDLQYLGVRLPLSPPVFTGLGSATSTDGSRSFVSRTGKTSDLTKIKGWRDKFIRTKETSKNHNPNRSAFCSEMLDQYLESEAQRISDRAAAFSHKPLGSVAYQLPVTSTSYVRTLDSVLKTRAPPPPAFCRPCPLSRKPLLYAALKKPPPPINRTPPKAAKPKPTPAQGKQHHITPAQGKARSSSVLRPIQVTNSNKTTAAKATAGVKVTSPPTAQRSPPGQGAVRRDSSPGRGLSSGLTGLSKKQLRLVGLSKIQLRMMEMEDAIFYQGHDRTHITTERVERALMALLTAQGLPKSRAPQVSPVDSPECGSEFCRLGCVCSSLARVSRGPLHCYRPDCMLGCSCFKRRITKQTTAAENGQHQTLPVYTVSNMEHEVQPNRGVCVSTLWDCTSGVDPEPLFSPKPAPNIPIKPLTRIYNPGPKRYVPRLTPELREEDKDPVYKYFESMMTCARVREFNSQPPPQVLPPQVHLFKDNNSSIIPSSRKKIIAAILSPPNKPVVRVKSPSTQAKKPKVPEPTRQLEIQSECNWDQHRKLVLGVLCRRMTQNRLSEPFNIGPYHVRLLSNTHKRKAESTIIIFKVCISKAEDGDTDDSDESDSEVTDNSSDDSDEDEEEEGIPKPEEPEMQVGVTPFLTGVVPAGRLKARKKQPTCPAVGLIQVNGKSYSQARLLLGQMGALHPANRLAAFVTGRLRSVAKAPQKSLNCFPRAKKTPVGAGHLKTAATAVAPQGSSSIIAMAKKVALAQKVFQTPAGKNRLPPYRPPWSLGVTKSKGKTSTSQTTTNPKDPVSSPLLLVPMAPPPAPGTSQGSPPGVSPPGVSPPAGKMLLQTVSSSQGCKMYRQPNGQLIKLVPLNRMRHIKAKNQDKPTRFATKPSTPKTFPPPSPLTSIHPPPHAPLIKFIMGQLGAITPTQTSSSSSPLSLTVSSSLKTPSFLGQTGTYSFRICPPTAGDQGSRGPGQGTVGGPAGVSLPGGFTLIQLPKPGGTGGGAPRLPELIRTTAVGSAGPGEVKAQKNPRGTSSSSPLPLALTPVKTEDHSYTPGFNTNTSDSRSALAQKKQSLTQSKDLKSDCRSAKANTSCPVEPNELTCDEQMLSDESDAERGEVGEGSGLWSPESWKKDTEFSRFTTLRMHENGHPDFKVEDSDSDNSTDDSSDDSDSDSDEYANEDEEEPVDIETVEERRQGITIAQMRAAVKHTQKTSQDGETAPKPKEKHQRDMREEEGSGSGEGGGRKNRTLTERLRRGEHQKLFTRLKQVLFMEELDPKVSKLHLLSQALKEIRTLSVDSESLEEKKRMLTEIQTVYVKEIAYMSGKPEELIKAKLKEIWEKKRTLAAQRRAAVPPTSSPTSSTSTPSPNTMTVSQVSQASSLGQAGAASGSVKPVAAVLRTKSGKIILPASMLRASKPAGRSVYTLKVMKRPTVTSLLTPTSSAAKEVVEKERAASGPEKDQGRVSGEAEQPSDSPPAERPELGKEEPQAPVCNGSMEEETSTEKDNSSTPKKKKSLINKNSIKRLSGMKCPLVEIAPLNSAIWRPLEELQMGGESDAGGWGLSLTKGEAAILVKALSEHQGIIVGRKGKDRPVQHNGKKSSVTLKGKDSSELQKEQDSTVSQKEADRLVPQKGEDSSVTPKENDSSIILKAEVGLVTSKEKDGLLTQKGEEGSTDSSEAQLLKRKRGRPRLDIKTPQTDIRTPPTGDITTNPAPRGRPRKVSRIVVNIPVVMTGGNDQTNVTQTTGSASNPTLVTRIPPGRDTNTGGGEIQLTPRERSISPTRRGRKPKVSQVGVTTSPVATTGPGGSPARVTQAGGRPVKSAAGSPATWSRPPKVRRAGDGSSPAKVTRDAVTSPVTRAGLNPARWTRAGGGIPVVKTEGSPTKPPRGGAEVTSPVATTKGSPGKTPQAVARPGTRHVTRAVSVKGLVSGKRTTRSDKA</sequence>
<evidence type="ECO:0000256" key="1">
    <source>
        <dbReference type="ARBA" id="ARBA00023015"/>
    </source>
</evidence>
<feature type="compositionally biased region" description="Acidic residues" evidence="6">
    <location>
        <begin position="1884"/>
        <end position="1917"/>
    </location>
</feature>
<dbReference type="InterPro" id="IPR046360">
    <property type="entry name" value="T-box_DNA-bd"/>
</dbReference>
<feature type="region of interest" description="Disordered" evidence="6">
    <location>
        <begin position="1604"/>
        <end position="1626"/>
    </location>
</feature>
<dbReference type="SUPFAM" id="SSF49417">
    <property type="entry name" value="p53-like transcription factors"/>
    <property type="match status" value="1"/>
</dbReference>
<feature type="region of interest" description="Disordered" evidence="6">
    <location>
        <begin position="365"/>
        <end position="406"/>
    </location>
</feature>
<feature type="region of interest" description="Disordered" evidence="6">
    <location>
        <begin position="567"/>
        <end position="629"/>
    </location>
</feature>
<feature type="compositionally biased region" description="Low complexity" evidence="6">
    <location>
        <begin position="2081"/>
        <end position="2105"/>
    </location>
</feature>
<feature type="region of interest" description="Disordered" evidence="6">
    <location>
        <begin position="1741"/>
        <end position="1983"/>
    </location>
</feature>
<dbReference type="PROSITE" id="PS50888">
    <property type="entry name" value="BHLH"/>
    <property type="match status" value="1"/>
</dbReference>
<evidence type="ECO:0000313" key="10">
    <source>
        <dbReference type="RefSeq" id="XP_038818557.1"/>
    </source>
</evidence>
<feature type="region of interest" description="Disordered" evidence="6">
    <location>
        <begin position="2073"/>
        <end position="2105"/>
    </location>
</feature>
<feature type="region of interest" description="Disordered" evidence="6">
    <location>
        <begin position="2314"/>
        <end position="2449"/>
    </location>
</feature>
<evidence type="ECO:0000259" key="7">
    <source>
        <dbReference type="PROSITE" id="PS50252"/>
    </source>
</evidence>
<feature type="compositionally biased region" description="Basic and acidic residues" evidence="6">
    <location>
        <begin position="1870"/>
        <end position="1883"/>
    </location>
</feature>
<keyword evidence="4 5" id="KW-0539">Nucleus</keyword>
<feature type="compositionally biased region" description="Low complexity" evidence="6">
    <location>
        <begin position="973"/>
        <end position="982"/>
    </location>
</feature>
<feature type="region of interest" description="Disordered" evidence="6">
    <location>
        <begin position="1494"/>
        <end position="1566"/>
    </location>
</feature>
<feature type="compositionally biased region" description="Polar residues" evidence="6">
    <location>
        <begin position="1781"/>
        <end position="1804"/>
    </location>
</feature>
<proteinExistence type="predicted"/>
<feature type="domain" description="T-box" evidence="7">
    <location>
        <begin position="174"/>
        <end position="365"/>
    </location>
</feature>
<dbReference type="PROSITE" id="PS50252">
    <property type="entry name" value="TBOX_3"/>
    <property type="match status" value="1"/>
</dbReference>
<dbReference type="PRINTS" id="PR00937">
    <property type="entry name" value="TBOX"/>
</dbReference>
<dbReference type="PANTHER" id="PTHR11267:SF203">
    <property type="entry name" value="MAX GENE-ASSOCIATED PROTEIN-LIKE"/>
    <property type="match status" value="1"/>
</dbReference>
<keyword evidence="9" id="KW-1185">Reference proteome</keyword>
<feature type="compositionally biased region" description="Basic and acidic residues" evidence="6">
    <location>
        <begin position="375"/>
        <end position="389"/>
    </location>
</feature>
<evidence type="ECO:0000256" key="4">
    <source>
        <dbReference type="ARBA" id="ARBA00023242"/>
    </source>
</evidence>
<feature type="domain" description="BHLH" evidence="8">
    <location>
        <begin position="1970"/>
        <end position="2022"/>
    </location>
</feature>
<dbReference type="Pfam" id="PF16059">
    <property type="entry name" value="MGA_dom"/>
    <property type="match status" value="1"/>
</dbReference>
<dbReference type="InterPro" id="IPR001699">
    <property type="entry name" value="TF_T-box"/>
</dbReference>
<feature type="compositionally biased region" description="Basic and acidic residues" evidence="6">
    <location>
        <begin position="2333"/>
        <end position="2363"/>
    </location>
</feature>
<dbReference type="Gene3D" id="2.60.40.820">
    <property type="entry name" value="Transcription factor, T-box"/>
    <property type="match status" value="1"/>
</dbReference>
<dbReference type="GeneID" id="120019336"/>
<keyword evidence="2 5" id="KW-0238">DNA-binding</keyword>
<dbReference type="Proteomes" id="UP000808372">
    <property type="component" value="Chromosome 24"/>
</dbReference>
<comment type="subcellular location">
    <subcellularLocation>
        <location evidence="5">Nucleus</location>
    </subcellularLocation>
</comment>
<dbReference type="SUPFAM" id="SSF47459">
    <property type="entry name" value="HLH, helix-loop-helix DNA-binding domain"/>
    <property type="match status" value="1"/>
</dbReference>
<protein>
    <submittedName>
        <fullName evidence="10">MAX gene-associated protein-like</fullName>
    </submittedName>
</protein>
<dbReference type="GO" id="GO:0001708">
    <property type="term" value="P:cell fate specification"/>
    <property type="evidence" value="ECO:0007669"/>
    <property type="project" value="TreeGrafter"/>
</dbReference>
<dbReference type="Gene3D" id="4.10.280.10">
    <property type="entry name" value="Helix-loop-helix DNA-binding domain"/>
    <property type="match status" value="1"/>
</dbReference>
<feature type="region of interest" description="Disordered" evidence="6">
    <location>
        <begin position="888"/>
        <end position="982"/>
    </location>
</feature>
<feature type="compositionally biased region" description="Basic and acidic residues" evidence="6">
    <location>
        <begin position="2386"/>
        <end position="2399"/>
    </location>
</feature>
<dbReference type="InterPro" id="IPR036638">
    <property type="entry name" value="HLH_DNA-bd_sf"/>
</dbReference>
<feature type="region of interest" description="Disordered" evidence="6">
    <location>
        <begin position="2463"/>
        <end position="2668"/>
    </location>
</feature>
<feature type="region of interest" description="Disordered" evidence="6">
    <location>
        <begin position="135"/>
        <end position="159"/>
    </location>
</feature>
<dbReference type="RefSeq" id="XP_038818557.1">
    <property type="nucleotide sequence ID" value="XM_038962629.1"/>
</dbReference>
<feature type="region of interest" description="Disordered" evidence="6">
    <location>
        <begin position="482"/>
        <end position="551"/>
    </location>
</feature>
<dbReference type="Pfam" id="PF00907">
    <property type="entry name" value="T-box"/>
    <property type="match status" value="1"/>
</dbReference>
<name>A0A8U0P5Z0_SALNM</name>
<feature type="compositionally biased region" description="Gly residues" evidence="6">
    <location>
        <begin position="1694"/>
        <end position="1707"/>
    </location>
</feature>
<dbReference type="GO" id="GO:0005634">
    <property type="term" value="C:nucleus"/>
    <property type="evidence" value="ECO:0007669"/>
    <property type="project" value="UniProtKB-SubCell"/>
</dbReference>
<feature type="compositionally biased region" description="Basic and acidic residues" evidence="6">
    <location>
        <begin position="2204"/>
        <end position="2215"/>
    </location>
</feature>
<evidence type="ECO:0000313" key="9">
    <source>
        <dbReference type="Proteomes" id="UP000808372"/>
    </source>
</evidence>
<dbReference type="GO" id="GO:0000981">
    <property type="term" value="F:DNA-binding transcription factor activity, RNA polymerase II-specific"/>
    <property type="evidence" value="ECO:0007669"/>
    <property type="project" value="TreeGrafter"/>
</dbReference>
<dbReference type="CDD" id="cd20195">
    <property type="entry name" value="T-box_MGA-like"/>
    <property type="match status" value="1"/>
</dbReference>
<organism evidence="9 10">
    <name type="scientific">Salvelinus namaycush</name>
    <name type="common">Lake trout</name>
    <name type="synonym">Salmo namaycush</name>
    <dbReference type="NCBI Taxonomy" id="8040"/>
    <lineage>
        <taxon>Eukaryota</taxon>
        <taxon>Metazoa</taxon>
        <taxon>Chordata</taxon>
        <taxon>Craniata</taxon>
        <taxon>Vertebrata</taxon>
        <taxon>Euteleostomi</taxon>
        <taxon>Actinopterygii</taxon>
        <taxon>Neopterygii</taxon>
        <taxon>Teleostei</taxon>
        <taxon>Protacanthopterygii</taxon>
        <taxon>Salmoniformes</taxon>
        <taxon>Salmonidae</taxon>
        <taxon>Salmoninae</taxon>
        <taxon>Salvelinus</taxon>
    </lineage>
</organism>
<feature type="compositionally biased region" description="Low complexity" evidence="6">
    <location>
        <begin position="599"/>
        <end position="609"/>
    </location>
</feature>
<feature type="region of interest" description="Disordered" evidence="6">
    <location>
        <begin position="2165"/>
        <end position="2248"/>
    </location>
</feature>
<feature type="region of interest" description="Disordered" evidence="6">
    <location>
        <begin position="1329"/>
        <end position="1373"/>
    </location>
</feature>
<reference evidence="10" key="1">
    <citation type="submission" date="2025-08" db="UniProtKB">
        <authorList>
            <consortium name="RefSeq"/>
        </authorList>
    </citation>
    <scope>IDENTIFICATION</scope>
    <source>
        <tissue evidence="10">White muscle</tissue>
    </source>
</reference>
<comment type="caution">
    <text evidence="5">Lacks conserved residue(s) required for the propagation of feature annotation.</text>
</comment>
<keyword evidence="3" id="KW-0804">Transcription</keyword>
<feature type="compositionally biased region" description="Low complexity" evidence="6">
    <location>
        <begin position="1759"/>
        <end position="1771"/>
    </location>
</feature>
<dbReference type="InterPro" id="IPR011598">
    <property type="entry name" value="bHLH_dom"/>
</dbReference>
<gene>
    <name evidence="10" type="primary">LOC120019336</name>
</gene>
<evidence type="ECO:0000256" key="2">
    <source>
        <dbReference type="ARBA" id="ARBA00023125"/>
    </source>
</evidence>
<dbReference type="InterPro" id="IPR036960">
    <property type="entry name" value="T-box_sf"/>
</dbReference>
<accession>A0A8U0P5Z0</accession>
<dbReference type="KEGG" id="snh:120019336"/>
<keyword evidence="1" id="KW-0805">Transcription regulation</keyword>
<feature type="compositionally biased region" description="Low complexity" evidence="6">
    <location>
        <begin position="934"/>
        <end position="953"/>
    </location>
</feature>